<protein>
    <submittedName>
        <fullName evidence="1">Uncharacterized protein</fullName>
    </submittedName>
</protein>
<accession>A0A926JTA3</accession>
<dbReference type="Proteomes" id="UP000653730">
    <property type="component" value="Unassembled WGS sequence"/>
</dbReference>
<dbReference type="AlphaFoldDB" id="A0A926JTA3"/>
<proteinExistence type="predicted"/>
<organism evidence="1 2">
    <name type="scientific">Sinomicrobium weinanense</name>
    <dbReference type="NCBI Taxonomy" id="2842200"/>
    <lineage>
        <taxon>Bacteria</taxon>
        <taxon>Pseudomonadati</taxon>
        <taxon>Bacteroidota</taxon>
        <taxon>Flavobacteriia</taxon>
        <taxon>Flavobacteriales</taxon>
        <taxon>Flavobacteriaceae</taxon>
        <taxon>Sinomicrobium</taxon>
    </lineage>
</organism>
<keyword evidence="2" id="KW-1185">Reference proteome</keyword>
<sequence length="405" mass="46821">MHLKNTWLIFLLIHLLTGCKQKRSIENIDYTTDYKFSADIENKVARDTVPWKYQFSASDYATKGDYKNALRHWDSAMPPKERNFTTNQIDSINLKYKKVSAVHYIVERAKENRVVMINEAHHNSAHRVFTATLLRQLYDAGYRNLGLEALGNGPHLDSSLAARKYPIQKTGYYIKDPQFGNLVRTALEIGYNVFPYEQTSKVNGKAREMEQAKNIQKVMENHPDEKFLIHCGFDHVLEGTHQSWEKTMAGRLKEYTGIDPFTIDQVTYSEKSNPKFNHPLLKALDVKESSVIIDKNKAPYKYERGEAWTDIAVFHPDTRYIDNRPHWLFQNGNKNVQVDVNNLEINFPVMVLAFKKGEDINNSVPVDIAEVKNRTENCHLGLKKGLYEIIVTHGKESLKFEQVIK</sequence>
<evidence type="ECO:0000313" key="2">
    <source>
        <dbReference type="Proteomes" id="UP000653730"/>
    </source>
</evidence>
<dbReference type="EMBL" id="JACVDC010000042">
    <property type="protein sequence ID" value="MBC9796969.1"/>
    <property type="molecule type" value="Genomic_DNA"/>
</dbReference>
<dbReference type="RefSeq" id="WP_187966110.1">
    <property type="nucleotide sequence ID" value="NZ_JACVDC010000042.1"/>
</dbReference>
<dbReference type="PROSITE" id="PS51257">
    <property type="entry name" value="PROKAR_LIPOPROTEIN"/>
    <property type="match status" value="1"/>
</dbReference>
<dbReference type="SUPFAM" id="SSF159501">
    <property type="entry name" value="EreA/ChaN-like"/>
    <property type="match status" value="1"/>
</dbReference>
<reference evidence="1 2" key="1">
    <citation type="submission" date="2020-09" db="EMBL/GenBank/DDBJ databases">
        <title>Sinomicrobium weinanense sp. nov., a halophilic bacteria isolated from saline-alkali soil.</title>
        <authorList>
            <person name="Wu P."/>
            <person name="Ren H."/>
            <person name="Mei Y."/>
            <person name="Liang Y."/>
            <person name="Chen Z."/>
        </authorList>
    </citation>
    <scope>NUCLEOTIDE SEQUENCE [LARGE SCALE GENOMIC DNA]</scope>
    <source>
        <strain evidence="1 2">FJxs</strain>
    </source>
</reference>
<comment type="caution">
    <text evidence="1">The sequence shown here is derived from an EMBL/GenBank/DDBJ whole genome shotgun (WGS) entry which is preliminary data.</text>
</comment>
<gene>
    <name evidence="1" type="ORF">IBL28_13405</name>
</gene>
<name>A0A926JTA3_9FLAO</name>
<evidence type="ECO:0000313" key="1">
    <source>
        <dbReference type="EMBL" id="MBC9796969.1"/>
    </source>
</evidence>